<organism evidence="2 3">
    <name type="scientific">Cacatuid alphaherpesvirus 2</name>
    <dbReference type="NCBI Taxonomy" id="2604840"/>
    <lineage>
        <taxon>Viruses</taxon>
        <taxon>Duplodnaviria</taxon>
        <taxon>Heunggongvirae</taxon>
        <taxon>Peploviricota</taxon>
        <taxon>Herviviricetes</taxon>
        <taxon>Herpesvirales</taxon>
        <taxon>Orthoherpesviridae</taxon>
        <taxon>Alphaherpesvirinae</taxon>
        <taxon>Iltovirus</taxon>
        <taxon>Iltovirus cacatuidalpha2</taxon>
    </lineage>
</organism>
<dbReference type="EMBL" id="MK360902">
    <property type="protein sequence ID" value="QEG54067.1"/>
    <property type="molecule type" value="Genomic_DNA"/>
</dbReference>
<evidence type="ECO:0000313" key="3">
    <source>
        <dbReference type="Proteomes" id="UP001144437"/>
    </source>
</evidence>
<reference evidence="2" key="1">
    <citation type="journal article" date="2019" name="Vet. Microbiol.">
        <title>Disease surveillance in wild Victorian cacatuids reveals co-infection with multiple agents and detection of novel avian viruses.</title>
        <authorList>
            <person name="Sutherland M."/>
            <person name="Sarker S."/>
            <person name="Vaz P.K."/>
            <person name="Legione A.R."/>
            <person name="Devlin J.M."/>
            <person name="Macwhirter P.L."/>
            <person name="Whiteley P.L."/>
            <person name="Raidal S.R."/>
        </authorList>
    </citation>
    <scope>NUCLEOTIDE SEQUENCE</scope>
    <source>
        <strain evidence="2">97-0001</strain>
    </source>
</reference>
<feature type="region of interest" description="Disordered" evidence="1">
    <location>
        <begin position="367"/>
        <end position="396"/>
    </location>
</feature>
<keyword evidence="3" id="KW-1185">Reference proteome</keyword>
<sequence length="439" mass="48482">MSSERSHDNVYADSSTATGCNKRQVLFDLVLGKRGYEIIAPVARTIKNLITGASVAIWKTCVVVHCSTDMGLVYLEIGWPLFDQYDILPGLQEPVVFHNSMSPQPGFLFDFLCEPAKKAAQDPVKNARFLVTDSDDPEEARKTLQLTLTRETSGISTKVKHSAYLKDPIYMPSRQAACKVSLEPYSHTEITKWLAKLPKNVAVKVLLSETTLDFTCTACENSCLSFNVHHVDTPGDRLTSCDILAKLSGCEPQPGKRSLSARAVLKTLKEKRVVAVHRGRLWPSDQTDWPEMVTVNTPLSLKQALQWFKVGAWGVPNLVFYKDTVSGLGIELSDRGEDELKACVLFFSEKQSMPCFSASVVVEEGSEKQFDVETSETNENDEDEAEDTSDSEQDPFVLRVAGTKRPAAAIGKMKTAAQSSAHDSHNSIVSCCAKKRSKH</sequence>
<evidence type="ECO:0000313" key="2">
    <source>
        <dbReference type="EMBL" id="QEG54067.1"/>
    </source>
</evidence>
<feature type="region of interest" description="Disordered" evidence="1">
    <location>
        <begin position="409"/>
        <end position="439"/>
    </location>
</feature>
<feature type="compositionally biased region" description="Polar residues" evidence="1">
    <location>
        <begin position="416"/>
        <end position="429"/>
    </location>
</feature>
<dbReference type="KEGG" id="vg:80540304"/>
<protein>
    <recommendedName>
        <fullName evidence="4">DNA polymerase processivity factor</fullName>
    </recommendedName>
</protein>
<proteinExistence type="predicted"/>
<evidence type="ECO:0000256" key="1">
    <source>
        <dbReference type="SAM" id="MobiDB-lite"/>
    </source>
</evidence>
<dbReference type="RefSeq" id="YP_010801591.1">
    <property type="nucleotide sequence ID" value="NC_076966.1"/>
</dbReference>
<accession>A0A5B9RBS6</accession>
<name>A0A5B9RBS6_9ALPH</name>
<evidence type="ECO:0008006" key="4">
    <source>
        <dbReference type="Google" id="ProtNLM"/>
    </source>
</evidence>
<dbReference type="Proteomes" id="UP001144437">
    <property type="component" value="Segment"/>
</dbReference>
<dbReference type="GeneID" id="80540304"/>
<feature type="compositionally biased region" description="Acidic residues" evidence="1">
    <location>
        <begin position="373"/>
        <end position="393"/>
    </location>
</feature>